<evidence type="ECO:0000256" key="2">
    <source>
        <dbReference type="ARBA" id="ARBA00023186"/>
    </source>
</evidence>
<keyword evidence="2 3" id="KW-0143">Chaperone</keyword>
<keyword evidence="3" id="KW-0996">Nickel insertion</keyword>
<organism evidence="4 5">
    <name type="scientific">Kocuria varians</name>
    <name type="common">Micrococcus varians</name>
    <dbReference type="NCBI Taxonomy" id="1272"/>
    <lineage>
        <taxon>Bacteria</taxon>
        <taxon>Bacillati</taxon>
        <taxon>Actinomycetota</taxon>
        <taxon>Actinomycetes</taxon>
        <taxon>Micrococcales</taxon>
        <taxon>Micrococcaceae</taxon>
        <taxon>Kocuria</taxon>
    </lineage>
</organism>
<dbReference type="Pfam" id="PF01774">
    <property type="entry name" value="UreD"/>
    <property type="match status" value="1"/>
</dbReference>
<comment type="similarity">
    <text evidence="1 3">Belongs to the UreD family.</text>
</comment>
<proteinExistence type="inferred from homology"/>
<dbReference type="PANTHER" id="PTHR33643">
    <property type="entry name" value="UREASE ACCESSORY PROTEIN D"/>
    <property type="match status" value="1"/>
</dbReference>
<gene>
    <name evidence="4" type="primary">ureD1</name>
    <name evidence="3" type="synonym">ureD</name>
    <name evidence="4" type="ORF">CIB50_0000881</name>
</gene>
<dbReference type="GO" id="GO:0005737">
    <property type="term" value="C:cytoplasm"/>
    <property type="evidence" value="ECO:0007669"/>
    <property type="project" value="UniProtKB-SubCell"/>
</dbReference>
<evidence type="ECO:0000256" key="1">
    <source>
        <dbReference type="ARBA" id="ARBA00007177"/>
    </source>
</evidence>
<dbReference type="HAMAP" id="MF_01384">
    <property type="entry name" value="UreD"/>
    <property type="match status" value="1"/>
</dbReference>
<dbReference type="EMBL" id="CP059343">
    <property type="protein sequence ID" value="QMS56179.1"/>
    <property type="molecule type" value="Genomic_DNA"/>
</dbReference>
<evidence type="ECO:0000313" key="4">
    <source>
        <dbReference type="EMBL" id="QMS56179.1"/>
    </source>
</evidence>
<reference evidence="4" key="2">
    <citation type="submission" date="2020-07" db="EMBL/GenBank/DDBJ databases">
        <title>Genome of starter culture bacteria Kocuria salsicia reveals its technological properties and safety for usage in meat industry.</title>
        <authorList>
            <person name="Michael M."/>
            <person name="Konstantin K."/>
            <person name="Evgenii K."/>
            <person name="Galina S."/>
            <person name="Oksana K."/>
            <person name="Andrei L."/>
        </authorList>
    </citation>
    <scope>NUCLEOTIDE SEQUENCE [LARGE SCALE GENOMIC DNA]</scope>
    <source>
        <strain evidence="4">80</strain>
    </source>
</reference>
<comment type="function">
    <text evidence="3">Required for maturation of urease via the functional incorporation of the urease nickel metallocenter.</text>
</comment>
<protein>
    <recommendedName>
        <fullName evidence="3">Urease accessory protein UreD</fullName>
    </recommendedName>
</protein>
<comment type="subunit">
    <text evidence="3">UreD, UreF and UreG form a complex that acts as a GTP-hydrolysis-dependent molecular chaperone, activating the urease apoprotein by helping to assemble the nickel containing metallocenter of UreC. The UreE protein probably delivers the nickel.</text>
</comment>
<dbReference type="KEGG" id="kvr:CIB50_0000881"/>
<dbReference type="GO" id="GO:0016151">
    <property type="term" value="F:nickel cation binding"/>
    <property type="evidence" value="ECO:0007669"/>
    <property type="project" value="UniProtKB-UniRule"/>
</dbReference>
<dbReference type="PANTHER" id="PTHR33643:SF1">
    <property type="entry name" value="UREASE ACCESSORY PROTEIN D"/>
    <property type="match status" value="1"/>
</dbReference>
<evidence type="ECO:0000313" key="5">
    <source>
        <dbReference type="Proteomes" id="UP000216825"/>
    </source>
</evidence>
<dbReference type="AlphaFoldDB" id="A0A7D7Q037"/>
<dbReference type="InterPro" id="IPR002669">
    <property type="entry name" value="UreD"/>
</dbReference>
<keyword evidence="3" id="KW-0963">Cytoplasm</keyword>
<dbReference type="Proteomes" id="UP000216825">
    <property type="component" value="Chromosome"/>
</dbReference>
<keyword evidence="5" id="KW-1185">Reference proteome</keyword>
<reference evidence="4" key="1">
    <citation type="submission" date="2017-08" db="EMBL/GenBank/DDBJ databases">
        <authorList>
            <person name="Minaev M."/>
            <person name="Kurbakov K.A."/>
            <person name="Solodovnikova G.I."/>
            <person name="Kuznetsova O.A."/>
            <person name="Lisitsyn A.B."/>
        </authorList>
    </citation>
    <scope>NUCLEOTIDE SEQUENCE</scope>
    <source>
        <strain evidence="4">80</strain>
    </source>
</reference>
<accession>A0A7D7Q037</accession>
<name>A0A7D7Q037_KOCVA</name>
<sequence length="304" mass="33448">MHRAGSAGARSSRIRSLAETEWTGQLRLGVAERDGRSYAARQFHEGALRVLRPHYLDHSGQVTYTVINPGGAYFGADAYLLDVVVERGASLALTTQSATKVYRTPQGPATQEMTVRLGPGSVLEYVPDQLIVYRGGSYIQRTRVDMDPTASLVLAEIVTPGWSPSGESFAYDELRMRTEVRVLPPDPAARPRRLVVDQLRIRPDAHGDLTGVGFMEGRSHTGQLLLADARLDDDLYERLTELVDASDTHSGITRAGAGEPYGVRCVCVRSLADSTEAVAALHRAVVDELHERWRGQAPLRLRKY</sequence>
<evidence type="ECO:0000256" key="3">
    <source>
        <dbReference type="HAMAP-Rule" id="MF_01384"/>
    </source>
</evidence>
<comment type="subcellular location">
    <subcellularLocation>
        <location evidence="3">Cytoplasm</location>
    </subcellularLocation>
</comment>